<dbReference type="AlphaFoldDB" id="A0A7R7WED9"/>
<organism evidence="3 4">
    <name type="scientific">Aspergillus kawachii</name>
    <name type="common">White koji mold</name>
    <name type="synonym">Aspergillus awamori var. kawachi</name>
    <dbReference type="NCBI Taxonomy" id="1069201"/>
    <lineage>
        <taxon>Eukaryota</taxon>
        <taxon>Fungi</taxon>
        <taxon>Dikarya</taxon>
        <taxon>Ascomycota</taxon>
        <taxon>Pezizomycotina</taxon>
        <taxon>Eurotiomycetes</taxon>
        <taxon>Eurotiomycetidae</taxon>
        <taxon>Eurotiales</taxon>
        <taxon>Aspergillaceae</taxon>
        <taxon>Aspergillus</taxon>
        <taxon>Aspergillus subgen. Circumdati</taxon>
    </lineage>
</organism>
<feature type="chain" id="PRO_5030649107" evidence="2">
    <location>
        <begin position="22"/>
        <end position="1034"/>
    </location>
</feature>
<dbReference type="InterPro" id="IPR022198">
    <property type="entry name" value="DUF3723"/>
</dbReference>
<dbReference type="Proteomes" id="UP000661280">
    <property type="component" value="Chromosome 5"/>
</dbReference>
<dbReference type="EMBL" id="AP024429">
    <property type="protein sequence ID" value="BCS01456.1"/>
    <property type="molecule type" value="Genomic_DNA"/>
</dbReference>
<name>A0A7R7WED9_ASPKA</name>
<feature type="compositionally biased region" description="Polar residues" evidence="1">
    <location>
        <begin position="795"/>
        <end position="810"/>
    </location>
</feature>
<sequence length="1034" mass="116990">MELTFFLLLSILASISIPAMQRALFTEEEVRLATERRLKYLGTAKVNIYQIQFDPPLPRDLDPKNLDRLCEIFRKNHCRRLDIDNHVPAIVSQQDLADALRKANVPQQSLLTNDAHQCPQLGFAAGQLRALHGRHRVQAGARVLPPADRWWTVDLYVDDIGEELRTSLIEEYANQKKPTDGQIYRKIRQYEGEDNETFRQRWFVRLSPSNQDRLDQLDNKRNRRLRRAFDRLLPIPGLWPHGMRISMLHRLIATGCVEEILAYLDHIGHFWSSIVDSDPGSMKKIDLDTVDALQLLAPGKSRTDAKSACGLILSGQAFAQFSEEERGIIWSRMKNFDGLVPSLYTFFEDFKYLESCAHCVKRLFGPSAESVWETMRSMFIPSSNLEGEECVIQTSESTFRRQRATDVERLNMGYLQVWLYAMRHYPLMPSDPKKVDDLLAKPIRAKADERAIYEMAELARRLGFKSPEIDALINGSPDHQIARAALLQARKPSRFRYDAQQFETLVSRIVDCFAVAVPDQPEMTHVLLADSAVKPRARCGMPQTRTHKQDSPLLFLDRLHADDIGVADTITSFYVRRCVYFSFFGRPALAGPTSSNQAEEASRNIPWSPLFIEEDGLSGDHRPALLADPPSVPPCQKRKQPQERGVRRGKEQHTLLRQKVPRAERKRGVVKQKETRNARRRRRQSHPTGEGNHEPEDYDPMELEYLSTEPSDQDMSDYPSQGESTQGKSMHSDPATALSHSIPFPAAPGEADTHSHCTRVSPEAAPLVQDSGNTPAVEDPPLDDGPEDQARTDHPSQPQSPEIGDGNSSDVGGPGGQQPGSNDYIDQLMRAQEERERLEEELDRERLEEELGLSRQEQPVLEPSPRPQERQNSPLTPPDDQPADMTHNSNPVARDFVSLPTQDPSPASLREGQPGPPAVDAGPSTLKAPRTPGSVEISFWEFTGEWKKCHRVQAGPTNQWPLERMATKYSRMNYSLYDRNLHSLSPAQCYRAAIVDGSNAIFMISKHEEQRLAAEGRITKDKQLLSLISRVLVE</sequence>
<proteinExistence type="predicted"/>
<feature type="compositionally biased region" description="Basic and acidic residues" evidence="1">
    <location>
        <begin position="831"/>
        <end position="849"/>
    </location>
</feature>
<keyword evidence="4" id="KW-1185">Reference proteome</keyword>
<evidence type="ECO:0000313" key="4">
    <source>
        <dbReference type="Proteomes" id="UP000661280"/>
    </source>
</evidence>
<evidence type="ECO:0000256" key="2">
    <source>
        <dbReference type="SAM" id="SignalP"/>
    </source>
</evidence>
<keyword evidence="2" id="KW-0732">Signal</keyword>
<feature type="signal peptide" evidence="2">
    <location>
        <begin position="1"/>
        <end position="21"/>
    </location>
</feature>
<feature type="compositionally biased region" description="Polar residues" evidence="1">
    <location>
        <begin position="718"/>
        <end position="729"/>
    </location>
</feature>
<evidence type="ECO:0000313" key="3">
    <source>
        <dbReference type="EMBL" id="BCS01456.1"/>
    </source>
</evidence>
<feature type="compositionally biased region" description="Basic and acidic residues" evidence="1">
    <location>
        <begin position="661"/>
        <end position="677"/>
    </location>
</feature>
<dbReference type="Pfam" id="PF12520">
    <property type="entry name" value="DUF3723"/>
    <property type="match status" value="1"/>
</dbReference>
<accession>A0A7R7WED9</accession>
<feature type="region of interest" description="Disordered" evidence="1">
    <location>
        <begin position="618"/>
        <end position="931"/>
    </location>
</feature>
<gene>
    <name evidence="3" type="ORF">AKAW2_51797A</name>
</gene>
<reference evidence="3" key="2">
    <citation type="submission" date="2021-02" db="EMBL/GenBank/DDBJ databases">
        <title>Aspergillus luchuensis mut. kawachii IFO 4304 genome sequence.</title>
        <authorList>
            <person name="Mori K."/>
            <person name="Kadooka C."/>
            <person name="Goto M."/>
            <person name="Futagami T."/>
        </authorList>
    </citation>
    <scope>NUCLEOTIDE SEQUENCE</scope>
    <source>
        <strain evidence="3">IFO 4308</strain>
    </source>
</reference>
<dbReference type="RefSeq" id="XP_041545218.1">
    <property type="nucleotide sequence ID" value="XM_041691765.1"/>
</dbReference>
<reference evidence="3" key="1">
    <citation type="submission" date="2021-01" db="EMBL/GenBank/DDBJ databases">
        <authorList>
            <consortium name="Aspergillus luchuensis mut. kawachii IFO 4304 genome sequencing consortium"/>
            <person name="Kazuki M."/>
            <person name="Futagami T."/>
        </authorList>
    </citation>
    <scope>NUCLEOTIDE SEQUENCE</scope>
    <source>
        <strain evidence="3">IFO 4308</strain>
    </source>
</reference>
<dbReference type="GeneID" id="64962777"/>
<protein>
    <submittedName>
        <fullName evidence="3">Uncharacterized protein</fullName>
    </submittedName>
</protein>
<feature type="compositionally biased region" description="Basic and acidic residues" evidence="1">
    <location>
        <begin position="640"/>
        <end position="654"/>
    </location>
</feature>
<evidence type="ECO:0000256" key="1">
    <source>
        <dbReference type="SAM" id="MobiDB-lite"/>
    </source>
</evidence>
<dbReference type="OrthoDB" id="4227485at2759"/>
<dbReference type="KEGG" id="aluc:AKAW2_51797A"/>